<evidence type="ECO:0000256" key="2">
    <source>
        <dbReference type="ARBA" id="ARBA00006961"/>
    </source>
</evidence>
<dbReference type="CDD" id="cd02199">
    <property type="entry name" value="YjgF_YER057c_UK114_like_1"/>
    <property type="match status" value="1"/>
</dbReference>
<dbReference type="InterPro" id="IPR005025">
    <property type="entry name" value="FMN_Rdtase-like_dom"/>
</dbReference>
<dbReference type="PROSITE" id="PS00201">
    <property type="entry name" value="FLAVODOXIN"/>
    <property type="match status" value="1"/>
</dbReference>
<organism evidence="4 5">
    <name type="scientific">Pontibacter actiniarum</name>
    <dbReference type="NCBI Taxonomy" id="323450"/>
    <lineage>
        <taxon>Bacteria</taxon>
        <taxon>Pseudomonadati</taxon>
        <taxon>Bacteroidota</taxon>
        <taxon>Cytophagia</taxon>
        <taxon>Cytophagales</taxon>
        <taxon>Hymenobacteraceae</taxon>
        <taxon>Pontibacter</taxon>
    </lineage>
</organism>
<feature type="domain" description="Flavodoxin-like" evidence="3">
    <location>
        <begin position="8"/>
        <end position="191"/>
    </location>
</feature>
<dbReference type="OrthoDB" id="9806350at2"/>
<dbReference type="PANTHER" id="PTHR43760:SF1">
    <property type="entry name" value="ENDORIBONUCLEASE L-PSP_CHORISMATE MUTASE-LIKE DOMAIN-CONTAINING PROTEIN"/>
    <property type="match status" value="1"/>
</dbReference>
<dbReference type="GO" id="GO:0003955">
    <property type="term" value="F:NAD(P)H dehydrogenase (quinone) activity"/>
    <property type="evidence" value="ECO:0007669"/>
    <property type="project" value="InterPro"/>
</dbReference>
<dbReference type="GO" id="GO:0009055">
    <property type="term" value="F:electron transfer activity"/>
    <property type="evidence" value="ECO:0007669"/>
    <property type="project" value="InterPro"/>
</dbReference>
<dbReference type="RefSeq" id="WP_084196248.1">
    <property type="nucleotide sequence ID" value="NZ_CP021235.1"/>
</dbReference>
<dbReference type="Gene3D" id="3.40.50.360">
    <property type="match status" value="1"/>
</dbReference>
<dbReference type="PROSITE" id="PS50902">
    <property type="entry name" value="FLAVODOXIN_LIKE"/>
    <property type="match status" value="1"/>
</dbReference>
<protein>
    <submittedName>
        <fullName evidence="4">NAD(P)H:quinone oxidoreductase, type IV</fullName>
    </submittedName>
</protein>
<dbReference type="SUPFAM" id="SSF52218">
    <property type="entry name" value="Flavoproteins"/>
    <property type="match status" value="1"/>
</dbReference>
<evidence type="ECO:0000313" key="4">
    <source>
        <dbReference type="EMBL" id="ARS37812.1"/>
    </source>
</evidence>
<dbReference type="InterPro" id="IPR008254">
    <property type="entry name" value="Flavodoxin/NO_synth"/>
</dbReference>
<keyword evidence="5" id="KW-1185">Reference proteome</keyword>
<dbReference type="NCBIfam" id="TIGR01755">
    <property type="entry name" value="flav_wrbA"/>
    <property type="match status" value="1"/>
</dbReference>
<dbReference type="InterPro" id="IPR010089">
    <property type="entry name" value="Flavoprotein_WrbA-like"/>
</dbReference>
<sequence length="371" mass="39468">MIKDETTVLVLFHSNGGTTYKLAKAIAKGIERQDGVKAVLRQVPHICQSEEVRRHAFASVPYATPEELGQYDGLAFGSAIHFGNMTADMRLFLDGTLGLWAQRKLEGVPATVFMAAGGGAGREAALLSFWSTLAVHGMVLVPTGMMGAAEVDKTLPQGNTVFGTTALAAMLGTERPSESELYVAALQGEALAKVAKALAPLRRQDAAPASAANVQEASINRPEQRVQELKLELPELPNPVGNYTPYSRSGNLVFINQVALKEGKVLYPGVIGEDLTIAEAKEATHQTMLNVLAVLREATDGDLSRVKQVVQLTGYLNTPPGYTQHAEVMNVASDLAVAVFGEKGKHARAAIGASSIPVNSPVEIQAVFEVE</sequence>
<dbReference type="Proteomes" id="UP000266292">
    <property type="component" value="Chromosome"/>
</dbReference>
<dbReference type="Pfam" id="PF14588">
    <property type="entry name" value="YjgF_endoribonc"/>
    <property type="match status" value="1"/>
</dbReference>
<evidence type="ECO:0000313" key="5">
    <source>
        <dbReference type="Proteomes" id="UP000266292"/>
    </source>
</evidence>
<dbReference type="AlphaFoldDB" id="A0A1X9YYC6"/>
<dbReference type="STRING" id="709015.GCA_000472485_02138"/>
<proteinExistence type="inferred from homology"/>
<dbReference type="KEGG" id="pact:CA264_10595"/>
<evidence type="ECO:0000256" key="1">
    <source>
        <dbReference type="ARBA" id="ARBA00001917"/>
    </source>
</evidence>
<dbReference type="InterPro" id="IPR035959">
    <property type="entry name" value="RutC-like_sf"/>
</dbReference>
<comment type="cofactor">
    <cofactor evidence="1">
        <name>FMN</name>
        <dbReference type="ChEBI" id="CHEBI:58210"/>
    </cofactor>
</comment>
<dbReference type="Gene3D" id="3.30.1330.40">
    <property type="entry name" value="RutC-like"/>
    <property type="match status" value="1"/>
</dbReference>
<reference evidence="5" key="1">
    <citation type="submission" date="2017-05" db="EMBL/GenBank/DDBJ databases">
        <authorList>
            <person name="Ray J."/>
            <person name="Price M."/>
            <person name="Deutschbauer A."/>
        </authorList>
    </citation>
    <scope>NUCLEOTIDE SEQUENCE [LARGE SCALE GENOMIC DNA]</scope>
    <source>
        <strain evidence="5">DSM 19842</strain>
    </source>
</reference>
<dbReference type="PANTHER" id="PTHR43760">
    <property type="entry name" value="ENDORIBONUCLEASE-RELATED"/>
    <property type="match status" value="1"/>
</dbReference>
<dbReference type="Pfam" id="PF03358">
    <property type="entry name" value="FMN_red"/>
    <property type="match status" value="1"/>
</dbReference>
<comment type="similarity">
    <text evidence="2">Belongs to the WrbA family.</text>
</comment>
<dbReference type="NCBIfam" id="NF002999">
    <property type="entry name" value="PRK03767.1"/>
    <property type="match status" value="1"/>
</dbReference>
<dbReference type="GO" id="GO:0010181">
    <property type="term" value="F:FMN binding"/>
    <property type="evidence" value="ECO:0007669"/>
    <property type="project" value="InterPro"/>
</dbReference>
<dbReference type="EMBL" id="CP021235">
    <property type="protein sequence ID" value="ARS37812.1"/>
    <property type="molecule type" value="Genomic_DNA"/>
</dbReference>
<accession>A0A1X9YYC6</accession>
<name>A0A1X9YYC6_9BACT</name>
<dbReference type="InterPro" id="IPR013813">
    <property type="entry name" value="Endoribo_LPSP/chorism_mut-like"/>
</dbReference>
<evidence type="ECO:0000259" key="3">
    <source>
        <dbReference type="PROSITE" id="PS50902"/>
    </source>
</evidence>
<dbReference type="InterPro" id="IPR029039">
    <property type="entry name" value="Flavoprotein-like_sf"/>
</dbReference>
<dbReference type="InterPro" id="IPR001226">
    <property type="entry name" value="Flavodoxin_CS"/>
</dbReference>
<dbReference type="SUPFAM" id="SSF55298">
    <property type="entry name" value="YjgF-like"/>
    <property type="match status" value="1"/>
</dbReference>
<gene>
    <name evidence="4" type="ORF">CA264_10595</name>
</gene>